<feature type="transmembrane region" description="Helical" evidence="7">
    <location>
        <begin position="273"/>
        <end position="294"/>
    </location>
</feature>
<dbReference type="Pfam" id="PF02706">
    <property type="entry name" value="Wzz"/>
    <property type="match status" value="1"/>
</dbReference>
<evidence type="ECO:0000313" key="9">
    <source>
        <dbReference type="EMBL" id="WRO21459.1"/>
    </source>
</evidence>
<comment type="similarity">
    <text evidence="2">Belongs to the CpsC/CapA family.</text>
</comment>
<protein>
    <submittedName>
        <fullName evidence="9">Wzz/FepE/Etk N-terminal domain-containing protein</fullName>
    </submittedName>
</protein>
<comment type="subcellular location">
    <subcellularLocation>
        <location evidence="1">Cell membrane</location>
        <topology evidence="1">Multi-pass membrane protein</topology>
    </subcellularLocation>
</comment>
<dbReference type="EMBL" id="CP121694">
    <property type="protein sequence ID" value="WRO21459.1"/>
    <property type="molecule type" value="Genomic_DNA"/>
</dbReference>
<evidence type="ECO:0000256" key="2">
    <source>
        <dbReference type="ARBA" id="ARBA00006683"/>
    </source>
</evidence>
<dbReference type="PANTHER" id="PTHR32309">
    <property type="entry name" value="TYROSINE-PROTEIN KINASE"/>
    <property type="match status" value="1"/>
</dbReference>
<keyword evidence="10" id="KW-1185">Reference proteome</keyword>
<evidence type="ECO:0000256" key="7">
    <source>
        <dbReference type="SAM" id="Phobius"/>
    </source>
</evidence>
<dbReference type="KEGG" id="dbc:MFMK1_001267"/>
<sequence length="330" mass="37137">MATENEMVKIQIIDLRSLFKVLVKRKWIIILGVLLAILISVSLNIYVFNPVYEARVLLRVSHPVQSIRDRIVDNQGLEAVVSSMSQLPEMTMQTHVRLLTSDALMQRVRDNLGIGLEDIDLKTLLKLTDVSVIKDSNLILLKTRFTKPTLAKTLGDTISIEYIKFVSEINQQQMEQSITFLKDQYALIETDLYSALGRLSKVNNTAGTFLSLEGQVQKTNLMNEVSRLQQTMDLLAEKIAENRISGSMDFGQASILVVSPASLPLEPIRPRKILNIVIAFFLGLLVFIPLAFLLEHLDYKIKTPNDVADHLVLPTLGMIPQIKRDSISID</sequence>
<evidence type="ECO:0000256" key="1">
    <source>
        <dbReference type="ARBA" id="ARBA00004651"/>
    </source>
</evidence>
<dbReference type="GO" id="GO:0004713">
    <property type="term" value="F:protein tyrosine kinase activity"/>
    <property type="evidence" value="ECO:0007669"/>
    <property type="project" value="TreeGrafter"/>
</dbReference>
<dbReference type="Proteomes" id="UP001329915">
    <property type="component" value="Chromosome"/>
</dbReference>
<evidence type="ECO:0000313" key="10">
    <source>
        <dbReference type="Proteomes" id="UP001329915"/>
    </source>
</evidence>
<dbReference type="AlphaFoldDB" id="A0AAU0UL36"/>
<organism evidence="9 10">
    <name type="scientific">Metallumcola ferriviriculae</name>
    <dbReference type="NCBI Taxonomy" id="3039180"/>
    <lineage>
        <taxon>Bacteria</taxon>
        <taxon>Bacillati</taxon>
        <taxon>Bacillota</taxon>
        <taxon>Clostridia</taxon>
        <taxon>Neomoorellales</taxon>
        <taxon>Desulfitibacteraceae</taxon>
        <taxon>Metallumcola</taxon>
    </lineage>
</organism>
<gene>
    <name evidence="9" type="ORF">MFMK1_001267</name>
</gene>
<evidence type="ECO:0000256" key="3">
    <source>
        <dbReference type="ARBA" id="ARBA00022475"/>
    </source>
</evidence>
<feature type="transmembrane region" description="Helical" evidence="7">
    <location>
        <begin position="27"/>
        <end position="49"/>
    </location>
</feature>
<reference evidence="9 10" key="1">
    <citation type="submission" date="2023-04" db="EMBL/GenBank/DDBJ databases">
        <authorList>
            <person name="Hsu D."/>
        </authorList>
    </citation>
    <scope>NUCLEOTIDE SEQUENCE [LARGE SCALE GENOMIC DNA]</scope>
    <source>
        <strain evidence="9 10">MK1</strain>
    </source>
</reference>
<dbReference type="RefSeq" id="WP_366924302.1">
    <property type="nucleotide sequence ID" value="NZ_CP121694.1"/>
</dbReference>
<evidence type="ECO:0000256" key="5">
    <source>
        <dbReference type="ARBA" id="ARBA00022989"/>
    </source>
</evidence>
<evidence type="ECO:0000256" key="6">
    <source>
        <dbReference type="ARBA" id="ARBA00023136"/>
    </source>
</evidence>
<keyword evidence="3" id="KW-1003">Cell membrane</keyword>
<keyword evidence="4 7" id="KW-0812">Transmembrane</keyword>
<keyword evidence="5 7" id="KW-1133">Transmembrane helix</keyword>
<keyword evidence="6 7" id="KW-0472">Membrane</keyword>
<name>A0AAU0UL36_9FIRM</name>
<evidence type="ECO:0000259" key="8">
    <source>
        <dbReference type="Pfam" id="PF02706"/>
    </source>
</evidence>
<dbReference type="InterPro" id="IPR050445">
    <property type="entry name" value="Bact_polysacc_biosynth/exp"/>
</dbReference>
<accession>A0AAU0UL36</accession>
<dbReference type="InterPro" id="IPR003856">
    <property type="entry name" value="LPS_length_determ_N"/>
</dbReference>
<dbReference type="PANTHER" id="PTHR32309:SF13">
    <property type="entry name" value="FERRIC ENTEROBACTIN TRANSPORT PROTEIN FEPE"/>
    <property type="match status" value="1"/>
</dbReference>
<evidence type="ECO:0000256" key="4">
    <source>
        <dbReference type="ARBA" id="ARBA00022692"/>
    </source>
</evidence>
<proteinExistence type="inferred from homology"/>
<dbReference type="GO" id="GO:0005886">
    <property type="term" value="C:plasma membrane"/>
    <property type="evidence" value="ECO:0007669"/>
    <property type="project" value="UniProtKB-SubCell"/>
</dbReference>
<feature type="domain" description="Polysaccharide chain length determinant N-terminal" evidence="8">
    <location>
        <begin position="13"/>
        <end position="112"/>
    </location>
</feature>